<evidence type="ECO:0000313" key="4">
    <source>
        <dbReference type="Proteomes" id="UP001301958"/>
    </source>
</evidence>
<feature type="region of interest" description="Disordered" evidence="1">
    <location>
        <begin position="71"/>
        <end position="94"/>
    </location>
</feature>
<organism evidence="3 4">
    <name type="scientific">Podospora fimiseda</name>
    <dbReference type="NCBI Taxonomy" id="252190"/>
    <lineage>
        <taxon>Eukaryota</taxon>
        <taxon>Fungi</taxon>
        <taxon>Dikarya</taxon>
        <taxon>Ascomycota</taxon>
        <taxon>Pezizomycotina</taxon>
        <taxon>Sordariomycetes</taxon>
        <taxon>Sordariomycetidae</taxon>
        <taxon>Sordariales</taxon>
        <taxon>Podosporaceae</taxon>
        <taxon>Podospora</taxon>
    </lineage>
</organism>
<accession>A0AAN7C0Q8</accession>
<proteinExistence type="predicted"/>
<feature type="transmembrane region" description="Helical" evidence="2">
    <location>
        <begin position="20"/>
        <end position="45"/>
    </location>
</feature>
<name>A0AAN7C0Q8_9PEZI</name>
<gene>
    <name evidence="3" type="ORF">QBC38DRAFT_450055</name>
</gene>
<evidence type="ECO:0000256" key="1">
    <source>
        <dbReference type="SAM" id="MobiDB-lite"/>
    </source>
</evidence>
<reference evidence="3" key="2">
    <citation type="submission" date="2023-05" db="EMBL/GenBank/DDBJ databases">
        <authorList>
            <consortium name="Lawrence Berkeley National Laboratory"/>
            <person name="Steindorff A."/>
            <person name="Hensen N."/>
            <person name="Bonometti L."/>
            <person name="Westerberg I."/>
            <person name="Brannstrom I.O."/>
            <person name="Guillou S."/>
            <person name="Cros-Aarteil S."/>
            <person name="Calhoun S."/>
            <person name="Haridas S."/>
            <person name="Kuo A."/>
            <person name="Mondo S."/>
            <person name="Pangilinan J."/>
            <person name="Riley R."/>
            <person name="Labutti K."/>
            <person name="Andreopoulos B."/>
            <person name="Lipzen A."/>
            <person name="Chen C."/>
            <person name="Yanf M."/>
            <person name="Daum C."/>
            <person name="Ng V."/>
            <person name="Clum A."/>
            <person name="Ohm R."/>
            <person name="Martin F."/>
            <person name="Silar P."/>
            <person name="Natvig D."/>
            <person name="Lalanne C."/>
            <person name="Gautier V."/>
            <person name="Ament-Velasquez S.L."/>
            <person name="Kruys A."/>
            <person name="Hutchinson M.I."/>
            <person name="Powell A.J."/>
            <person name="Barry K."/>
            <person name="Miller A.N."/>
            <person name="Grigoriev I.V."/>
            <person name="Debuchy R."/>
            <person name="Gladieux P."/>
            <person name="Thoren M.H."/>
            <person name="Johannesson H."/>
        </authorList>
    </citation>
    <scope>NUCLEOTIDE SEQUENCE</scope>
    <source>
        <strain evidence="3">CBS 990.96</strain>
    </source>
</reference>
<sequence length="94" mass="10655">MAVMADTIRDYYNWFTELVFLRVLSVLFLTLALILIGPIILLIVYDISLWLWRLSGIGGLIDVIFRRAPPAQPRNQLNGNGSPPNGKTKKKKKT</sequence>
<dbReference type="AlphaFoldDB" id="A0AAN7C0Q8"/>
<protein>
    <submittedName>
        <fullName evidence="3">Uncharacterized protein</fullName>
    </submittedName>
</protein>
<keyword evidence="2" id="KW-1133">Transmembrane helix</keyword>
<evidence type="ECO:0000256" key="2">
    <source>
        <dbReference type="SAM" id="Phobius"/>
    </source>
</evidence>
<feature type="compositionally biased region" description="Polar residues" evidence="1">
    <location>
        <begin position="73"/>
        <end position="85"/>
    </location>
</feature>
<dbReference type="Proteomes" id="UP001301958">
    <property type="component" value="Unassembled WGS sequence"/>
</dbReference>
<reference evidence="3" key="1">
    <citation type="journal article" date="2023" name="Mol. Phylogenet. Evol.">
        <title>Genome-scale phylogeny and comparative genomics of the fungal order Sordariales.</title>
        <authorList>
            <person name="Hensen N."/>
            <person name="Bonometti L."/>
            <person name="Westerberg I."/>
            <person name="Brannstrom I.O."/>
            <person name="Guillou S."/>
            <person name="Cros-Aarteil S."/>
            <person name="Calhoun S."/>
            <person name="Haridas S."/>
            <person name="Kuo A."/>
            <person name="Mondo S."/>
            <person name="Pangilinan J."/>
            <person name="Riley R."/>
            <person name="LaButti K."/>
            <person name="Andreopoulos B."/>
            <person name="Lipzen A."/>
            <person name="Chen C."/>
            <person name="Yan M."/>
            <person name="Daum C."/>
            <person name="Ng V."/>
            <person name="Clum A."/>
            <person name="Steindorff A."/>
            <person name="Ohm R.A."/>
            <person name="Martin F."/>
            <person name="Silar P."/>
            <person name="Natvig D.O."/>
            <person name="Lalanne C."/>
            <person name="Gautier V."/>
            <person name="Ament-Velasquez S.L."/>
            <person name="Kruys A."/>
            <person name="Hutchinson M.I."/>
            <person name="Powell A.J."/>
            <person name="Barry K."/>
            <person name="Miller A.N."/>
            <person name="Grigoriev I.V."/>
            <person name="Debuchy R."/>
            <person name="Gladieux P."/>
            <person name="Hiltunen Thoren M."/>
            <person name="Johannesson H."/>
        </authorList>
    </citation>
    <scope>NUCLEOTIDE SEQUENCE</scope>
    <source>
        <strain evidence="3">CBS 990.96</strain>
    </source>
</reference>
<keyword evidence="2" id="KW-0812">Transmembrane</keyword>
<keyword evidence="4" id="KW-1185">Reference proteome</keyword>
<dbReference type="EMBL" id="MU865287">
    <property type="protein sequence ID" value="KAK4232433.1"/>
    <property type="molecule type" value="Genomic_DNA"/>
</dbReference>
<keyword evidence="2" id="KW-0472">Membrane</keyword>
<comment type="caution">
    <text evidence="3">The sequence shown here is derived from an EMBL/GenBank/DDBJ whole genome shotgun (WGS) entry which is preliminary data.</text>
</comment>
<evidence type="ECO:0000313" key="3">
    <source>
        <dbReference type="EMBL" id="KAK4232433.1"/>
    </source>
</evidence>